<dbReference type="InterPro" id="IPR002052">
    <property type="entry name" value="DNA_methylase_N6_adenine_CS"/>
</dbReference>
<dbReference type="InterPro" id="IPR029063">
    <property type="entry name" value="SAM-dependent_MTases_sf"/>
</dbReference>
<dbReference type="HOGENOM" id="CLU_524440_0_0_11"/>
<dbReference type="GO" id="GO:0008168">
    <property type="term" value="F:methyltransferase activity"/>
    <property type="evidence" value="ECO:0007669"/>
    <property type="project" value="InterPro"/>
</dbReference>
<dbReference type="GO" id="GO:0032259">
    <property type="term" value="P:methylation"/>
    <property type="evidence" value="ECO:0007669"/>
    <property type="project" value="InterPro"/>
</dbReference>
<name>R4YVH2_9ACTN</name>
<accession>R4YVH2</accession>
<dbReference type="SUPFAM" id="SSF53335">
    <property type="entry name" value="S-adenosyl-L-methionine-dependent methyltransferases"/>
    <property type="match status" value="1"/>
</dbReference>
<dbReference type="STRING" id="1229780.BN381_10100"/>
<gene>
    <name evidence="2" type="ORF">BN381_10100</name>
</gene>
<protein>
    <recommendedName>
        <fullName evidence="1">N(4)-bis(aminopropyl)spermidine synthase C-terminal domain-containing protein</fullName>
    </recommendedName>
</protein>
<sequence>MGSSPDTDHCHTRHYAIRRWRPVMHETTPATTPVPPQAPAGLASRALRPAVELLTQRPATVGELVSAGGVSRRGIEALLNGWRAGDTPGLDVDAETWSLNDPLRSEVIGTWGLEQPQPAGRFLEPEVRTRLEGWARSLPRPRRELDHRPATHDGVAARLDLIDRQLDLRGANVLVLGARDLDALALAADGRVGAVAALDVDDAVLAAVGAARLSTASPTRRWCDVRVGLPTSLTGWADLVVTDPPYTPAGMAAFLAVASAALAGPQSKIAVSYGFGETRATLGWQVQREMLRADLALCAMWPGAVTYDGAEAIGGRADLYLLAPTGRDGNHTEAAHNLYTQGPAAARSATEPDAQPADIANKVANDLARADSATTGAAGSAQAIGVRRLLGGEQAPKLQVGAVPVVYLRGDPGGWLPRVLLALQSQAAVLVCDVDSHDRSPDPAPRSDVDGRGWVEAHLRAHWRLTPADRATDGADLLVARRIDGAPTPPAALADDASADRPQLPPLVGRGHANPRNVIAEWLTRTPDPEARLTRRQARVASSDHLASLGIEVRPGDSLIDLPLDAIAALLADPVPG</sequence>
<comment type="caution">
    <text evidence="2">The sequence shown here is derived from an EMBL/GenBank/DDBJ whole genome shotgun (WGS) entry which is preliminary data.</text>
</comment>
<evidence type="ECO:0000313" key="2">
    <source>
        <dbReference type="EMBL" id="CCM61869.1"/>
    </source>
</evidence>
<dbReference type="GO" id="GO:0003676">
    <property type="term" value="F:nucleic acid binding"/>
    <property type="evidence" value="ECO:0007669"/>
    <property type="project" value="InterPro"/>
</dbReference>
<keyword evidence="3" id="KW-1185">Reference proteome</keyword>
<proteinExistence type="predicted"/>
<dbReference type="EMBL" id="CANL01000001">
    <property type="protein sequence ID" value="CCM61869.1"/>
    <property type="molecule type" value="Genomic_DNA"/>
</dbReference>
<dbReference type="PROSITE" id="PS00092">
    <property type="entry name" value="N6_MTASE"/>
    <property type="match status" value="1"/>
</dbReference>
<dbReference type="eggNOG" id="COG1568">
    <property type="taxonomic scope" value="Bacteria"/>
</dbReference>
<evidence type="ECO:0000259" key="1">
    <source>
        <dbReference type="Pfam" id="PF01861"/>
    </source>
</evidence>
<dbReference type="Gene3D" id="3.40.50.150">
    <property type="entry name" value="Vaccinia Virus protein VP39"/>
    <property type="match status" value="1"/>
</dbReference>
<dbReference type="Pfam" id="PF01861">
    <property type="entry name" value="BpsA_C"/>
    <property type="match status" value="1"/>
</dbReference>
<dbReference type="OrthoDB" id="7593728at2"/>
<dbReference type="InterPro" id="IPR002723">
    <property type="entry name" value="BpsA_C"/>
</dbReference>
<reference evidence="2 3" key="1">
    <citation type="journal article" date="2013" name="ISME J.">
        <title>Metabolic model for the filamentous 'Candidatus Microthrix parvicella' based on genomic and metagenomic analyses.</title>
        <authorList>
            <person name="Jon McIlroy S."/>
            <person name="Kristiansen R."/>
            <person name="Albertsen M."/>
            <person name="Michael Karst S."/>
            <person name="Rossetti S."/>
            <person name="Lund Nielsen J."/>
            <person name="Tandoi V."/>
            <person name="James Seviour R."/>
            <person name="Nielsen P.H."/>
        </authorList>
    </citation>
    <scope>NUCLEOTIDE SEQUENCE [LARGE SCALE GENOMIC DNA]</scope>
    <source>
        <strain evidence="2 3">RN1</strain>
    </source>
</reference>
<evidence type="ECO:0000313" key="3">
    <source>
        <dbReference type="Proteomes" id="UP000018291"/>
    </source>
</evidence>
<feature type="domain" description="N(4)-bis(aminopropyl)spermidine synthase C-terminal" evidence="1">
    <location>
        <begin position="128"/>
        <end position="279"/>
    </location>
</feature>
<organism evidence="2 3">
    <name type="scientific">Candidatus Neomicrothrix parvicella RN1</name>
    <dbReference type="NCBI Taxonomy" id="1229780"/>
    <lineage>
        <taxon>Bacteria</taxon>
        <taxon>Bacillati</taxon>
        <taxon>Actinomycetota</taxon>
        <taxon>Acidimicrobiia</taxon>
        <taxon>Acidimicrobiales</taxon>
        <taxon>Microthrixaceae</taxon>
        <taxon>Candidatus Neomicrothrix</taxon>
    </lineage>
</organism>
<dbReference type="AlphaFoldDB" id="R4YVH2"/>
<dbReference type="Proteomes" id="UP000018291">
    <property type="component" value="Unassembled WGS sequence"/>
</dbReference>